<sequence length="720" mass="81104" precursor="true">MRARILLALLLLAHAAAAADPWDLCLPMDSGQAPRPEPAAGGGTRIRGREVAGDAHRLRARGEARIDTPARVVEAETLDYDRDTGVGTAEEGVRVSDGDTVIEAERARVEDDGARGELEGVRYRILSRHARGGADRVFMEDRDRYRLLGFTYTTCDPTAEFWRLEGPEVRIDMARGSGTAYHANLRIHGVPVFYLPVFSFPVDDRRKTGFLIPRLGSSSETGSELAVPWYWNIAPQYDLTLTPRLTSRRGAFLGVEARHLQRHGAGTLEADLVPEDRLTGGRRWLARWRESGRLGARWLYDLDAARASDTGYFEDFGETLAVASTTHLEQRADLTYAGPRWRTRLRLQAFQTVDGTVAETARPYRRLPALEVLLRNPPRLGPLEPGLRLEATRFEHDVKVEGRRLDLLGSLAWPLRRPWGFVVPRLWARHTAYDLAGPVTGEENPSRSLPGFSLDAGLVLERQTPRFLQTLEPRLFYLRVPYRDQSAIPVFDSARLELTFAGLFRDNRFSGADRVGDADQLTLALTSRLLDADGGRERLRASVGQILHFRDRRVVLPGKAPETAARSALVGELTAALAGGWRVLADARYDTETPRTEEANVRLQYRPDERHILNLAYRFEAEASRQSDLSFRWPLGRRWYTVGRWNRDLDARQDLETFLGLEYESCCWMLRVVGRRFVNDTEGDTNTSFYLQLVLKGLARVGNRLEDILGRGILGYPDGP</sequence>
<dbReference type="RefSeq" id="WP_123400042.1">
    <property type="nucleotide sequence ID" value="NZ_RJVI01000001.1"/>
</dbReference>
<evidence type="ECO:0000259" key="3">
    <source>
        <dbReference type="Pfam" id="PF04453"/>
    </source>
</evidence>
<comment type="similarity">
    <text evidence="2">Belongs to the LptD family.</text>
</comment>
<evidence type="ECO:0000313" key="5">
    <source>
        <dbReference type="EMBL" id="ROR34672.1"/>
    </source>
</evidence>
<dbReference type="PANTHER" id="PTHR30189">
    <property type="entry name" value="LPS-ASSEMBLY PROTEIN"/>
    <property type="match status" value="1"/>
</dbReference>
<keyword evidence="1 2" id="KW-0998">Cell outer membrane</keyword>
<accession>A0A3N1YAL6</accession>
<feature type="domain" description="LPS-assembly protein LptD central" evidence="4">
    <location>
        <begin position="183"/>
        <end position="262"/>
    </location>
</feature>
<proteinExistence type="inferred from homology"/>
<feature type="chain" id="PRO_5018341147" description="LPS-assembly protein LptD" evidence="2">
    <location>
        <begin position="19"/>
        <end position="720"/>
    </location>
</feature>
<reference evidence="5 6" key="1">
    <citation type="submission" date="2018-11" db="EMBL/GenBank/DDBJ databases">
        <title>Genomic Encyclopedia of Type Strains, Phase IV (KMG-IV): sequencing the most valuable type-strain genomes for metagenomic binning, comparative biology and taxonomic classification.</title>
        <authorList>
            <person name="Goeker M."/>
        </authorList>
    </citation>
    <scope>NUCLEOTIDE SEQUENCE [LARGE SCALE GENOMIC DNA]</scope>
    <source>
        <strain evidence="5 6">DSM 100275</strain>
    </source>
</reference>
<organism evidence="5 6">
    <name type="scientific">Inmirania thermothiophila</name>
    <dbReference type="NCBI Taxonomy" id="1750597"/>
    <lineage>
        <taxon>Bacteria</taxon>
        <taxon>Pseudomonadati</taxon>
        <taxon>Pseudomonadota</taxon>
        <taxon>Gammaproteobacteria</taxon>
        <taxon>Chromatiales</taxon>
        <taxon>Ectothiorhodospiraceae</taxon>
        <taxon>Inmirania</taxon>
    </lineage>
</organism>
<comment type="caution">
    <text evidence="5">The sequence shown here is derived from an EMBL/GenBank/DDBJ whole genome shotgun (WGS) entry which is preliminary data.</text>
</comment>
<evidence type="ECO:0000256" key="1">
    <source>
        <dbReference type="ARBA" id="ARBA00023237"/>
    </source>
</evidence>
<comment type="subunit">
    <text evidence="2">Component of the lipopolysaccharide transport and assembly complex. Interacts with LptE and LptA.</text>
</comment>
<dbReference type="GO" id="GO:0043165">
    <property type="term" value="P:Gram-negative-bacterium-type cell outer membrane assembly"/>
    <property type="evidence" value="ECO:0007669"/>
    <property type="project" value="UniProtKB-UniRule"/>
</dbReference>
<dbReference type="InterPro" id="IPR020889">
    <property type="entry name" value="LipoPS_assembly_LptD"/>
</dbReference>
<comment type="caution">
    <text evidence="2">Lacks conserved residue(s) required for the propagation of feature annotation.</text>
</comment>
<dbReference type="InterPro" id="IPR007543">
    <property type="entry name" value="LptD_C"/>
</dbReference>
<dbReference type="InterPro" id="IPR050218">
    <property type="entry name" value="LptD"/>
</dbReference>
<evidence type="ECO:0000313" key="6">
    <source>
        <dbReference type="Proteomes" id="UP000276634"/>
    </source>
</evidence>
<dbReference type="GO" id="GO:1990351">
    <property type="term" value="C:transporter complex"/>
    <property type="evidence" value="ECO:0007669"/>
    <property type="project" value="TreeGrafter"/>
</dbReference>
<dbReference type="EMBL" id="RJVI01000001">
    <property type="protein sequence ID" value="ROR34672.1"/>
    <property type="molecule type" value="Genomic_DNA"/>
</dbReference>
<evidence type="ECO:0000256" key="2">
    <source>
        <dbReference type="HAMAP-Rule" id="MF_01411"/>
    </source>
</evidence>
<keyword evidence="6" id="KW-1185">Reference proteome</keyword>
<dbReference type="Proteomes" id="UP000276634">
    <property type="component" value="Unassembled WGS sequence"/>
</dbReference>
<protein>
    <recommendedName>
        <fullName evidence="2">LPS-assembly protein LptD</fullName>
    </recommendedName>
</protein>
<dbReference type="Pfam" id="PF19838">
    <property type="entry name" value="LptD_2"/>
    <property type="match status" value="1"/>
</dbReference>
<comment type="function">
    <text evidence="2">Together with LptE, is involved in the assembly of lipopolysaccharide (LPS) at the surface of the outer membrane.</text>
</comment>
<dbReference type="GO" id="GO:0015920">
    <property type="term" value="P:lipopolysaccharide transport"/>
    <property type="evidence" value="ECO:0007669"/>
    <property type="project" value="InterPro"/>
</dbReference>
<feature type="domain" description="LptD C-terminal" evidence="3">
    <location>
        <begin position="282"/>
        <end position="639"/>
    </location>
</feature>
<keyword evidence="2" id="KW-0732">Signal</keyword>
<evidence type="ECO:0000259" key="4">
    <source>
        <dbReference type="Pfam" id="PF19838"/>
    </source>
</evidence>
<dbReference type="InterPro" id="IPR045659">
    <property type="entry name" value="LptD_2"/>
</dbReference>
<dbReference type="OrthoDB" id="9760225at2"/>
<dbReference type="HAMAP" id="MF_01411">
    <property type="entry name" value="LPS_assembly_LptD"/>
    <property type="match status" value="1"/>
</dbReference>
<dbReference type="GO" id="GO:0009279">
    <property type="term" value="C:cell outer membrane"/>
    <property type="evidence" value="ECO:0007669"/>
    <property type="project" value="UniProtKB-SubCell"/>
</dbReference>
<comment type="subcellular location">
    <subcellularLocation>
        <location evidence="2">Cell outer membrane</location>
    </subcellularLocation>
</comment>
<dbReference type="Pfam" id="PF04453">
    <property type="entry name" value="LptD"/>
    <property type="match status" value="1"/>
</dbReference>
<name>A0A3N1YAL6_9GAMM</name>
<dbReference type="AlphaFoldDB" id="A0A3N1YAL6"/>
<keyword evidence="2" id="KW-0472">Membrane</keyword>
<dbReference type="PANTHER" id="PTHR30189:SF1">
    <property type="entry name" value="LPS-ASSEMBLY PROTEIN LPTD"/>
    <property type="match status" value="1"/>
</dbReference>
<gene>
    <name evidence="2" type="primary">lptD</name>
    <name evidence="5" type="ORF">EDC57_0573</name>
</gene>
<feature type="signal peptide" evidence="2">
    <location>
        <begin position="1"/>
        <end position="18"/>
    </location>
</feature>